<dbReference type="Gene3D" id="3.30.200.20">
    <property type="entry name" value="Phosphorylase Kinase, domain 1"/>
    <property type="match status" value="1"/>
</dbReference>
<dbReference type="Pfam" id="PF00069">
    <property type="entry name" value="Pkinase"/>
    <property type="match status" value="1"/>
</dbReference>
<proteinExistence type="inferred from homology"/>
<dbReference type="GO" id="GO:0004674">
    <property type="term" value="F:protein serine/threonine kinase activity"/>
    <property type="evidence" value="ECO:0007669"/>
    <property type="project" value="UniProtKB-KW"/>
</dbReference>
<evidence type="ECO:0000256" key="8">
    <source>
        <dbReference type="ARBA" id="ARBA00022777"/>
    </source>
</evidence>
<dbReference type="EC" id="2.7.11.1" evidence="3"/>
<feature type="domain" description="Protein kinase" evidence="13">
    <location>
        <begin position="7"/>
        <end position="262"/>
    </location>
</feature>
<sequence length="457" mass="50481">MSVTINLAPVFSSGSGATAVVQAAYCKPRKEKVAIKRINLEKCQTSMDELLKEIQAMSQCHHPNIVSYYTSFVVKDELWLVMKLLSGGSVLDIIKHIISRGEHKTGVLDEASIATILKEVLEGLEYLHKNGQIHRDLKAGNILLGDDGSVQIADFGVSAFLAAGGDMTRNKVRKTFVGTPCWMAPEVMEQLATGAAPYHKYPPMKVLMLTLQNDPPCLETGITDKEMVKKYGKSFRKMLSLCLQKDPEKRPTAAELLKHKFFTKAKNNEYLQERLLYKGPSISERSKKVRRVPGSSGRLHKTEDGGWEWSDDELDEESEEGKAAVAALRSPRVKDAFKNPLSAFTVFMVALLQDQVAANSSVPISLVLRLRNPKKELNDIRFEFMPGRDSADGVSQELVSAGLVDGRDLVIVAANLQKIVDDPHSNKNVTFKLASGVEESEIPDDIKLIGFAQLSIS</sequence>
<protein>
    <recommendedName>
        <fullName evidence="3">non-specific serine/threonine protein kinase</fullName>
        <ecNumber evidence="3">2.7.11.1</ecNumber>
    </recommendedName>
</protein>
<dbReference type="Proteomes" id="UP000472271">
    <property type="component" value="Chromosome 17"/>
</dbReference>
<dbReference type="InterPro" id="IPR011009">
    <property type="entry name" value="Kinase-like_dom_sf"/>
</dbReference>
<feature type="region of interest" description="Disordered" evidence="12">
    <location>
        <begin position="287"/>
        <end position="313"/>
    </location>
</feature>
<organism evidence="14 15">
    <name type="scientific">Sphaeramia orbicularis</name>
    <name type="common">orbiculate cardinalfish</name>
    <dbReference type="NCBI Taxonomy" id="375764"/>
    <lineage>
        <taxon>Eukaryota</taxon>
        <taxon>Metazoa</taxon>
        <taxon>Chordata</taxon>
        <taxon>Craniata</taxon>
        <taxon>Vertebrata</taxon>
        <taxon>Euteleostomi</taxon>
        <taxon>Actinopterygii</taxon>
        <taxon>Neopterygii</taxon>
        <taxon>Teleostei</taxon>
        <taxon>Neoteleostei</taxon>
        <taxon>Acanthomorphata</taxon>
        <taxon>Gobiaria</taxon>
        <taxon>Kurtiformes</taxon>
        <taxon>Apogonoidei</taxon>
        <taxon>Apogonidae</taxon>
        <taxon>Apogoninae</taxon>
        <taxon>Sphaeramia</taxon>
    </lineage>
</organism>
<dbReference type="PANTHER" id="PTHR48012:SF33">
    <property type="entry name" value="NON-SPECIFIC SERINE_THREONINE PROTEIN KINASE"/>
    <property type="match status" value="1"/>
</dbReference>
<dbReference type="Ensembl" id="ENSSORT00005037279.1">
    <property type="protein sequence ID" value="ENSSORP00005036318.1"/>
    <property type="gene ID" value="ENSSORG00005017085.1"/>
</dbReference>
<dbReference type="CDD" id="cd06610">
    <property type="entry name" value="STKc_OSR1_SPAK"/>
    <property type="match status" value="1"/>
</dbReference>
<keyword evidence="4" id="KW-0963">Cytoplasm</keyword>
<name>A0A673B775_9TELE</name>
<reference evidence="14" key="1">
    <citation type="submission" date="2019-06" db="EMBL/GenBank/DDBJ databases">
        <authorList>
            <consortium name="Wellcome Sanger Institute Data Sharing"/>
        </authorList>
    </citation>
    <scope>NUCLEOTIDE SEQUENCE [LARGE SCALE GENOMIC DNA]</scope>
</reference>
<accession>A0A673B775</accession>
<evidence type="ECO:0000256" key="9">
    <source>
        <dbReference type="ARBA" id="ARBA00022840"/>
    </source>
</evidence>
<dbReference type="PROSITE" id="PS50011">
    <property type="entry name" value="PROTEIN_KINASE_DOM"/>
    <property type="match status" value="1"/>
</dbReference>
<dbReference type="Pfam" id="PF12202">
    <property type="entry name" value="OSR1_C"/>
    <property type="match status" value="1"/>
</dbReference>
<dbReference type="AlphaFoldDB" id="A0A673B775"/>
<keyword evidence="15" id="KW-1185">Reference proteome</keyword>
<evidence type="ECO:0000256" key="7">
    <source>
        <dbReference type="ARBA" id="ARBA00022741"/>
    </source>
</evidence>
<comment type="similarity">
    <text evidence="2">Belongs to the protein kinase superfamily. STE Ser/Thr protein kinase family. STE20 subfamily.</text>
</comment>
<dbReference type="GO" id="GO:0005829">
    <property type="term" value="C:cytosol"/>
    <property type="evidence" value="ECO:0007669"/>
    <property type="project" value="TreeGrafter"/>
</dbReference>
<comment type="catalytic activity">
    <reaction evidence="11">
        <text>L-seryl-[protein] + ATP = O-phospho-L-seryl-[protein] + ADP + H(+)</text>
        <dbReference type="Rhea" id="RHEA:17989"/>
        <dbReference type="Rhea" id="RHEA-COMP:9863"/>
        <dbReference type="Rhea" id="RHEA-COMP:11604"/>
        <dbReference type="ChEBI" id="CHEBI:15378"/>
        <dbReference type="ChEBI" id="CHEBI:29999"/>
        <dbReference type="ChEBI" id="CHEBI:30616"/>
        <dbReference type="ChEBI" id="CHEBI:83421"/>
        <dbReference type="ChEBI" id="CHEBI:456216"/>
        <dbReference type="EC" id="2.7.11.1"/>
    </reaction>
</comment>
<evidence type="ECO:0000256" key="4">
    <source>
        <dbReference type="ARBA" id="ARBA00022490"/>
    </source>
</evidence>
<keyword evidence="9" id="KW-0067">ATP-binding</keyword>
<dbReference type="GO" id="GO:0010820">
    <property type="term" value="P:positive regulation of T cell chemotaxis"/>
    <property type="evidence" value="ECO:0007669"/>
    <property type="project" value="TreeGrafter"/>
</dbReference>
<dbReference type="GO" id="GO:0005524">
    <property type="term" value="F:ATP binding"/>
    <property type="evidence" value="ECO:0007669"/>
    <property type="project" value="UniProtKB-KW"/>
</dbReference>
<gene>
    <name evidence="14" type="primary">LOC115437311</name>
</gene>
<comment type="catalytic activity">
    <reaction evidence="10">
        <text>L-threonyl-[protein] + ATP = O-phospho-L-threonyl-[protein] + ADP + H(+)</text>
        <dbReference type="Rhea" id="RHEA:46608"/>
        <dbReference type="Rhea" id="RHEA-COMP:11060"/>
        <dbReference type="Rhea" id="RHEA-COMP:11605"/>
        <dbReference type="ChEBI" id="CHEBI:15378"/>
        <dbReference type="ChEBI" id="CHEBI:30013"/>
        <dbReference type="ChEBI" id="CHEBI:30616"/>
        <dbReference type="ChEBI" id="CHEBI:61977"/>
        <dbReference type="ChEBI" id="CHEBI:456216"/>
        <dbReference type="EC" id="2.7.11.1"/>
    </reaction>
</comment>
<evidence type="ECO:0000256" key="2">
    <source>
        <dbReference type="ARBA" id="ARBA00008874"/>
    </source>
</evidence>
<dbReference type="Gene3D" id="3.10.20.90">
    <property type="entry name" value="Phosphatidylinositol 3-kinase Catalytic Subunit, Chain A, domain 1"/>
    <property type="match status" value="1"/>
</dbReference>
<dbReference type="InterPro" id="IPR024678">
    <property type="entry name" value="Kinase_OSR1/WNK_CCT"/>
</dbReference>
<dbReference type="SMART" id="SM00220">
    <property type="entry name" value="S_TKc"/>
    <property type="match status" value="1"/>
</dbReference>
<evidence type="ECO:0000256" key="10">
    <source>
        <dbReference type="ARBA" id="ARBA00047899"/>
    </source>
</evidence>
<evidence type="ECO:0000313" key="15">
    <source>
        <dbReference type="Proteomes" id="UP000472271"/>
    </source>
</evidence>
<reference evidence="14" key="3">
    <citation type="submission" date="2025-09" db="UniProtKB">
        <authorList>
            <consortium name="Ensembl"/>
        </authorList>
    </citation>
    <scope>IDENTIFICATION</scope>
</reference>
<keyword evidence="5" id="KW-0723">Serine/threonine-protein kinase</keyword>
<reference evidence="14" key="2">
    <citation type="submission" date="2025-08" db="UniProtKB">
        <authorList>
            <consortium name="Ensembl"/>
        </authorList>
    </citation>
    <scope>IDENTIFICATION</scope>
</reference>
<evidence type="ECO:0000256" key="12">
    <source>
        <dbReference type="SAM" id="MobiDB-lite"/>
    </source>
</evidence>
<keyword evidence="6" id="KW-0808">Transferase</keyword>
<keyword evidence="8" id="KW-0418">Kinase</keyword>
<evidence type="ECO:0000259" key="13">
    <source>
        <dbReference type="PROSITE" id="PS50011"/>
    </source>
</evidence>
<dbReference type="SUPFAM" id="SSF56112">
    <property type="entry name" value="Protein kinase-like (PK-like)"/>
    <property type="match status" value="1"/>
</dbReference>
<keyword evidence="7" id="KW-0547">Nucleotide-binding</keyword>
<dbReference type="InterPro" id="IPR050629">
    <property type="entry name" value="STE20/SPS1-PAK"/>
</dbReference>
<dbReference type="Gene3D" id="1.10.510.10">
    <property type="entry name" value="Transferase(Phosphotransferase) domain 1"/>
    <property type="match status" value="1"/>
</dbReference>
<dbReference type="GO" id="GO:0035556">
    <property type="term" value="P:intracellular signal transduction"/>
    <property type="evidence" value="ECO:0007669"/>
    <property type="project" value="TreeGrafter"/>
</dbReference>
<evidence type="ECO:0000256" key="11">
    <source>
        <dbReference type="ARBA" id="ARBA00048679"/>
    </source>
</evidence>
<evidence type="ECO:0000256" key="5">
    <source>
        <dbReference type="ARBA" id="ARBA00022527"/>
    </source>
</evidence>
<evidence type="ECO:0000313" key="14">
    <source>
        <dbReference type="Ensembl" id="ENSSORP00005036318.1"/>
    </source>
</evidence>
<evidence type="ECO:0000256" key="3">
    <source>
        <dbReference type="ARBA" id="ARBA00012513"/>
    </source>
</evidence>
<dbReference type="InterPro" id="IPR000719">
    <property type="entry name" value="Prot_kinase_dom"/>
</dbReference>
<comment type="subcellular location">
    <subcellularLocation>
        <location evidence="1">Cytoplasm</location>
    </subcellularLocation>
</comment>
<evidence type="ECO:0000256" key="6">
    <source>
        <dbReference type="ARBA" id="ARBA00022679"/>
    </source>
</evidence>
<dbReference type="PANTHER" id="PTHR48012">
    <property type="entry name" value="STERILE20-LIKE KINASE, ISOFORM B-RELATED"/>
    <property type="match status" value="1"/>
</dbReference>
<evidence type="ECO:0000256" key="1">
    <source>
        <dbReference type="ARBA" id="ARBA00004496"/>
    </source>
</evidence>